<dbReference type="InterPro" id="IPR001138">
    <property type="entry name" value="Zn2Cys6_DnaBD"/>
</dbReference>
<keyword evidence="4" id="KW-0804">Transcription</keyword>
<reference evidence="8 9" key="1">
    <citation type="submission" date="2024-07" db="EMBL/GenBank/DDBJ databases">
        <title>Section-level genome sequencing and comparative genomics of Aspergillus sections Usti and Cavernicolus.</title>
        <authorList>
            <consortium name="Lawrence Berkeley National Laboratory"/>
            <person name="Nybo J.L."/>
            <person name="Vesth T.C."/>
            <person name="Theobald S."/>
            <person name="Frisvad J.C."/>
            <person name="Larsen T.O."/>
            <person name="Kjaerboelling I."/>
            <person name="Rothschild-Mancinelli K."/>
            <person name="Lyhne E.K."/>
            <person name="Kogle M.E."/>
            <person name="Barry K."/>
            <person name="Clum A."/>
            <person name="Na H."/>
            <person name="Ledsgaard L."/>
            <person name="Lin J."/>
            <person name="Lipzen A."/>
            <person name="Kuo A."/>
            <person name="Riley R."/>
            <person name="Mondo S."/>
            <person name="LaButti K."/>
            <person name="Haridas S."/>
            <person name="Pangalinan J."/>
            <person name="Salamov A.A."/>
            <person name="Simmons B.A."/>
            <person name="Magnuson J.K."/>
            <person name="Chen J."/>
            <person name="Drula E."/>
            <person name="Henrissat B."/>
            <person name="Wiebenga A."/>
            <person name="Lubbers R.J."/>
            <person name="Gomes A.C."/>
            <person name="Macurrencykelacurrency M.R."/>
            <person name="Stajich J."/>
            <person name="Grigoriev I.V."/>
            <person name="Mortensen U.H."/>
            <person name="De vries R.P."/>
            <person name="Baker S.E."/>
            <person name="Andersen M.R."/>
        </authorList>
    </citation>
    <scope>NUCLEOTIDE SEQUENCE [LARGE SCALE GENOMIC DNA]</scope>
    <source>
        <strain evidence="8 9">CBS 756.74</strain>
    </source>
</reference>
<comment type="caution">
    <text evidence="8">The sequence shown here is derived from an EMBL/GenBank/DDBJ whole genome shotgun (WGS) entry which is preliminary data.</text>
</comment>
<name>A0ABR4KQI2_9EURO</name>
<feature type="compositionally biased region" description="Basic and acidic residues" evidence="6">
    <location>
        <begin position="46"/>
        <end position="63"/>
    </location>
</feature>
<keyword evidence="9" id="KW-1185">Reference proteome</keyword>
<dbReference type="SUPFAM" id="SSF57701">
    <property type="entry name" value="Zn2/Cys6 DNA-binding domain"/>
    <property type="match status" value="1"/>
</dbReference>
<feature type="region of interest" description="Disordered" evidence="6">
    <location>
        <begin position="98"/>
        <end position="118"/>
    </location>
</feature>
<evidence type="ECO:0000256" key="5">
    <source>
        <dbReference type="ARBA" id="ARBA00023242"/>
    </source>
</evidence>
<dbReference type="Pfam" id="PF04082">
    <property type="entry name" value="Fungal_trans"/>
    <property type="match status" value="1"/>
</dbReference>
<keyword evidence="1" id="KW-0479">Metal-binding</keyword>
<dbReference type="PANTHER" id="PTHR46910:SF1">
    <property type="entry name" value="MISCELLANEOUS ZN(II)2CYS6 TRANSCRIPTION FACTOR (EUROFUNG)-RELATED"/>
    <property type="match status" value="1"/>
</dbReference>
<evidence type="ECO:0000256" key="6">
    <source>
        <dbReference type="SAM" id="MobiDB-lite"/>
    </source>
</evidence>
<dbReference type="CDD" id="cd12148">
    <property type="entry name" value="fungal_TF_MHR"/>
    <property type="match status" value="1"/>
</dbReference>
<dbReference type="PROSITE" id="PS00463">
    <property type="entry name" value="ZN2_CY6_FUNGAL_1"/>
    <property type="match status" value="1"/>
</dbReference>
<evidence type="ECO:0000256" key="3">
    <source>
        <dbReference type="ARBA" id="ARBA00023125"/>
    </source>
</evidence>
<evidence type="ECO:0000256" key="1">
    <source>
        <dbReference type="ARBA" id="ARBA00022723"/>
    </source>
</evidence>
<dbReference type="SMART" id="SM00906">
    <property type="entry name" value="Fungal_trans"/>
    <property type="match status" value="1"/>
</dbReference>
<dbReference type="RefSeq" id="XP_070900864.1">
    <property type="nucleotide sequence ID" value="XM_071045105.1"/>
</dbReference>
<protein>
    <submittedName>
        <fullName evidence="8">Fungal-specific transcription factor domain-containing protein</fullName>
    </submittedName>
</protein>
<feature type="region of interest" description="Disordered" evidence="6">
    <location>
        <begin position="41"/>
        <end position="65"/>
    </location>
</feature>
<organism evidence="8 9">
    <name type="scientific">Aspergillus pseudodeflectus</name>
    <dbReference type="NCBI Taxonomy" id="176178"/>
    <lineage>
        <taxon>Eukaryota</taxon>
        <taxon>Fungi</taxon>
        <taxon>Dikarya</taxon>
        <taxon>Ascomycota</taxon>
        <taxon>Pezizomycotina</taxon>
        <taxon>Eurotiomycetes</taxon>
        <taxon>Eurotiomycetidae</taxon>
        <taxon>Eurotiales</taxon>
        <taxon>Aspergillaceae</taxon>
        <taxon>Aspergillus</taxon>
        <taxon>Aspergillus subgen. Nidulantes</taxon>
    </lineage>
</organism>
<dbReference type="CDD" id="cd00067">
    <property type="entry name" value="GAL4"/>
    <property type="match status" value="1"/>
</dbReference>
<dbReference type="InterPro" id="IPR007219">
    <property type="entry name" value="XnlR_reg_dom"/>
</dbReference>
<evidence type="ECO:0000259" key="7">
    <source>
        <dbReference type="PROSITE" id="PS50048"/>
    </source>
</evidence>
<dbReference type="Pfam" id="PF00172">
    <property type="entry name" value="Zn_clus"/>
    <property type="match status" value="1"/>
</dbReference>
<dbReference type="PANTHER" id="PTHR46910">
    <property type="entry name" value="TRANSCRIPTION FACTOR PDR1"/>
    <property type="match status" value="1"/>
</dbReference>
<keyword evidence="5" id="KW-0539">Nucleus</keyword>
<dbReference type="Gene3D" id="4.10.240.10">
    <property type="entry name" value="Zn(2)-C6 fungal-type DNA-binding domain"/>
    <property type="match status" value="1"/>
</dbReference>
<feature type="domain" description="Zn(2)-C6 fungal-type" evidence="7">
    <location>
        <begin position="13"/>
        <end position="42"/>
    </location>
</feature>
<dbReference type="Proteomes" id="UP001610444">
    <property type="component" value="Unassembled WGS sequence"/>
</dbReference>
<dbReference type="InterPro" id="IPR036864">
    <property type="entry name" value="Zn2-C6_fun-type_DNA-bd_sf"/>
</dbReference>
<accession>A0ABR4KQI2</accession>
<dbReference type="SMART" id="SM00066">
    <property type="entry name" value="GAL4"/>
    <property type="match status" value="1"/>
</dbReference>
<evidence type="ECO:0000313" key="9">
    <source>
        <dbReference type="Proteomes" id="UP001610444"/>
    </source>
</evidence>
<keyword evidence="3" id="KW-0238">DNA-binding</keyword>
<evidence type="ECO:0000256" key="2">
    <source>
        <dbReference type="ARBA" id="ARBA00023015"/>
    </source>
</evidence>
<feature type="compositionally biased region" description="Low complexity" evidence="6">
    <location>
        <begin position="99"/>
        <end position="111"/>
    </location>
</feature>
<gene>
    <name evidence="8" type="ORF">BJX68DRAFT_264966</name>
</gene>
<proteinExistence type="predicted"/>
<evidence type="ECO:0000313" key="8">
    <source>
        <dbReference type="EMBL" id="KAL2853498.1"/>
    </source>
</evidence>
<sequence length="734" mass="79913">MDPPRPLKRVSRACDYCRKKRLKCTGQRPCMNCQLYGATCSTSDPRAGENQHPRPLAGEKRTQEAAGIGQIGHCEGNAPQHQQTSHVFLPWNQPSELVPQTQTQSQPQAQPQPEPELDPELSILHSRTEVTPDFDQYAQELGLVFAPYCPPHSPPSHTLNYGFDTTVADDGFSTLASSSYPAQLPSPRLSDGAPSQSVFQGRLDLGRTVNVSAPVASTSHPHTLDMAPPPPRPAHELFLRKGSSDTKFIGMGSVGSTISECLRYGSMESAILAHLVNGIRHVDELSLPTAVPLAPLPDRDVAERGIRAYHERLHLLYPIVEVEFLDGWRQIYDESSGGAPFSPVAYCRLCLVVLVGNIVSPQRGASDHWEAAERLHQQTWSLLGQVMASAFMESMQVMLLHTLFLLYCGKTGIAWMTCGMAVHIAQSLGLHQHPAPQLELTARQIDMRSRLWSVAYALDAFLSLSEGRPSSITGSPPSLASSFFTSLSQSSSSSSSSSYRPPSAPTKPPAAQIHEWLVSLAAIASNVVSLLKSGDSPLGTLTQIGEIDGQLLAWKDSIPMELRPDEQILADDPIYSAIAMLHLKYHNLMRTIHWVSLTLAATEDPSTSASLSSSSSATPRPNPRILSSPTICLASSRSIIDVLNASSSRQTLGCPGGSAGGFIVPYCMAAISTFYRQILKEPRRHGARTDLELMRNGTLHVAGLLDSVRPRSHFRALFREMLRVAEEVVTKVGE</sequence>
<evidence type="ECO:0000256" key="4">
    <source>
        <dbReference type="ARBA" id="ARBA00023163"/>
    </source>
</evidence>
<dbReference type="GeneID" id="98160269"/>
<dbReference type="PROSITE" id="PS50048">
    <property type="entry name" value="ZN2_CY6_FUNGAL_2"/>
    <property type="match status" value="1"/>
</dbReference>
<dbReference type="EMBL" id="JBFXLR010000013">
    <property type="protein sequence ID" value="KAL2853498.1"/>
    <property type="molecule type" value="Genomic_DNA"/>
</dbReference>
<keyword evidence="2" id="KW-0805">Transcription regulation</keyword>
<dbReference type="InterPro" id="IPR050987">
    <property type="entry name" value="AtrR-like"/>
</dbReference>